<evidence type="ECO:0000313" key="3">
    <source>
        <dbReference type="Proteomes" id="UP001463665"/>
    </source>
</evidence>
<feature type="transmembrane region" description="Helical" evidence="1">
    <location>
        <begin position="32"/>
        <end position="50"/>
    </location>
</feature>
<dbReference type="AlphaFoldDB" id="A0AAU6WUV6"/>
<keyword evidence="1" id="KW-0472">Membrane</keyword>
<keyword evidence="1" id="KW-1133">Transmembrane helix</keyword>
<dbReference type="RefSeq" id="WP_345767648.1">
    <property type="nucleotide sequence ID" value="NZ_CP154834.1"/>
</dbReference>
<dbReference type="EMBL" id="CP154834">
    <property type="protein sequence ID" value="XAO76225.1"/>
    <property type="molecule type" value="Genomic_DNA"/>
</dbReference>
<accession>A0AAU6WUV6</accession>
<sequence>MGDYCGLQSDYDIVSVFFENDSNIFEIGMASLQSYFVLVPWLLMFIIPALSMKTFAEELQTGTLNWLFHSL</sequence>
<reference evidence="2 3" key="1">
    <citation type="submission" date="2024-04" db="EMBL/GenBank/DDBJ databases">
        <title>Genome sequencing and assembly of rice foliar adapted Chryseobacterium endophyticum OsEnb-ALM-A6.</title>
        <authorList>
            <person name="Kumar S."/>
            <person name="Javed M."/>
            <person name="Chouhan V."/>
            <person name="Charishma K."/>
            <person name="Patel A."/>
            <person name="Kumar M."/>
            <person name="Sahu K.P."/>
            <person name="Kumar A."/>
        </authorList>
    </citation>
    <scope>NUCLEOTIDE SEQUENCE [LARGE SCALE GENOMIC DNA]</scope>
    <source>
        <strain evidence="2 3">OsEnb-ALM-A6</strain>
    </source>
</reference>
<name>A0AAU6WUV6_9FLAO</name>
<gene>
    <name evidence="2" type="ORF">AAFP95_10845</name>
</gene>
<evidence type="ECO:0000313" key="2">
    <source>
        <dbReference type="EMBL" id="XAO76225.1"/>
    </source>
</evidence>
<keyword evidence="3" id="KW-1185">Reference proteome</keyword>
<evidence type="ECO:0000256" key="1">
    <source>
        <dbReference type="SAM" id="Phobius"/>
    </source>
</evidence>
<protein>
    <submittedName>
        <fullName evidence="2">Uncharacterized protein</fullName>
    </submittedName>
</protein>
<proteinExistence type="predicted"/>
<dbReference type="Proteomes" id="UP001463665">
    <property type="component" value="Chromosome"/>
</dbReference>
<organism evidence="2 3">
    <name type="scientific">Chryseobacterium endophyticum</name>
    <dbReference type="NCBI Taxonomy" id="1854762"/>
    <lineage>
        <taxon>Bacteria</taxon>
        <taxon>Pseudomonadati</taxon>
        <taxon>Bacteroidota</taxon>
        <taxon>Flavobacteriia</taxon>
        <taxon>Flavobacteriales</taxon>
        <taxon>Weeksellaceae</taxon>
        <taxon>Chryseobacterium group</taxon>
        <taxon>Chryseobacterium</taxon>
    </lineage>
</organism>
<keyword evidence="1" id="KW-0812">Transmembrane</keyword>